<reference evidence="4" key="2">
    <citation type="submission" date="2013-04" db="EMBL/GenBank/DDBJ databases">
        <title>Genomic mechanisms accounting for the adaptation to parasitism in nematode-trapping fungi.</title>
        <authorList>
            <person name="Ahren D.G."/>
        </authorList>
    </citation>
    <scope>NUCLEOTIDE SEQUENCE [LARGE SCALE GENOMIC DNA]</scope>
    <source>
        <strain evidence="4">CBS 200.50</strain>
    </source>
</reference>
<dbReference type="Proteomes" id="UP000015100">
    <property type="component" value="Unassembled WGS sequence"/>
</dbReference>
<dbReference type="EMBL" id="AQGS01000750">
    <property type="protein sequence ID" value="EPS37161.1"/>
    <property type="molecule type" value="Genomic_DNA"/>
</dbReference>
<proteinExistence type="predicted"/>
<feature type="region of interest" description="Disordered" evidence="2">
    <location>
        <begin position="214"/>
        <end position="319"/>
    </location>
</feature>
<feature type="coiled-coil region" evidence="1">
    <location>
        <begin position="762"/>
        <end position="808"/>
    </location>
</feature>
<feature type="region of interest" description="Disordered" evidence="2">
    <location>
        <begin position="336"/>
        <end position="357"/>
    </location>
</feature>
<feature type="compositionally biased region" description="Basic and acidic residues" evidence="2">
    <location>
        <begin position="399"/>
        <end position="415"/>
    </location>
</feature>
<feature type="region of interest" description="Disordered" evidence="2">
    <location>
        <begin position="381"/>
        <end position="415"/>
    </location>
</feature>
<dbReference type="AlphaFoldDB" id="S8A7P6"/>
<evidence type="ECO:0000256" key="2">
    <source>
        <dbReference type="SAM" id="MobiDB-lite"/>
    </source>
</evidence>
<dbReference type="HOGENOM" id="CLU_343883_0_0_1"/>
<evidence type="ECO:0000256" key="1">
    <source>
        <dbReference type="SAM" id="Coils"/>
    </source>
</evidence>
<gene>
    <name evidence="3" type="ORF">H072_9233</name>
</gene>
<dbReference type="STRING" id="1284197.S8A7P6"/>
<accession>S8A7P6</accession>
<keyword evidence="1" id="KW-0175">Coiled coil</keyword>
<evidence type="ECO:0000313" key="4">
    <source>
        <dbReference type="Proteomes" id="UP000015100"/>
    </source>
</evidence>
<dbReference type="OMA" id="HEIRMHI"/>
<feature type="coiled-coil region" evidence="1">
    <location>
        <begin position="632"/>
        <end position="659"/>
    </location>
</feature>
<sequence>MNLEYTSHPSAYIWQAHQGHLNNLEAQFKPPAESIAVSAAAATDLHQRPQMQSSAFGHNRSSMGLAHIPVDFQIPYDTSKPSSHQLPPNPQPSFADMVAAPVGSAPGPGAAHHHIYPPFPITDAYLPRPPLGSAPVGMALYPNVPFFYQQNPQYTHVSASTQRDHFNPANASYQQYPGSSNSYIPHVQIPQPNFASTILPHQALPHMSLQASNVRQNLGPSPQDQSQWQPSVHHQAPQTPQIGSKVPHVWTPTAPAQQQNPERPPSPMSVDSDLEAASKGSTSSISLPEQIGPIGQSPKESGRVEEDAQPEQTTVESVSKPVTFCKADLRALPRREDCNKRKENESAVTQDCFPPDLATGRALKIGPTNLSRVLLVRNEAAPSANPKRYPDQNTDQDQSDDKPNDSPKNEAKADYSDQIIRVNEYLTNMITLGRPDGTSEERIAAPLRGLGLLPTFNDATDDKDKMQERLNIVTDWANRLLRTASEGYTNFEHHVSKLKNEVGRFQDRDALAVRSLADRGVRVDRPLIDLILSQISDLDKAQETNLNLMRHHKECTDVKGQLGDDPPISSTKEKEENDYSKLLVVKNHEIRMHILRGEGDEKRLGILQTELDDATVKLKAHQLGLKTWLNKANVLNKENFKMKEELEDLKKRYDLVSRKYTKLLGQARDLAIQNKTMKQAFNWANKKINMQKVGEESMDKIKLQYQAMMEGAKALTEERALLKLEAKSALELGGGERPERKGERTAKELVAADQEISEKQAALEGTRKMVEAQREILELERKQLEESRKRLGEERARMEEEKTVMQQVRKILNGEIEDLAGRR</sequence>
<name>S8A7P6_DACHA</name>
<organism evidence="3 4">
    <name type="scientific">Dactylellina haptotyla (strain CBS 200.50)</name>
    <name type="common">Nematode-trapping fungus</name>
    <name type="synonym">Monacrosporium haptotylum</name>
    <dbReference type="NCBI Taxonomy" id="1284197"/>
    <lineage>
        <taxon>Eukaryota</taxon>
        <taxon>Fungi</taxon>
        <taxon>Dikarya</taxon>
        <taxon>Ascomycota</taxon>
        <taxon>Pezizomycotina</taxon>
        <taxon>Orbiliomycetes</taxon>
        <taxon>Orbiliales</taxon>
        <taxon>Orbiliaceae</taxon>
        <taxon>Dactylellina</taxon>
    </lineage>
</organism>
<feature type="compositionally biased region" description="Basic and acidic residues" evidence="2">
    <location>
        <begin position="336"/>
        <end position="345"/>
    </location>
</feature>
<feature type="compositionally biased region" description="Low complexity" evidence="2">
    <location>
        <begin position="220"/>
        <end position="231"/>
    </location>
</feature>
<reference evidence="3 4" key="1">
    <citation type="journal article" date="2013" name="PLoS Genet.">
        <title>Genomic mechanisms accounting for the adaptation to parasitism in nematode-trapping fungi.</title>
        <authorList>
            <person name="Meerupati T."/>
            <person name="Andersson K.M."/>
            <person name="Friman E."/>
            <person name="Kumar D."/>
            <person name="Tunlid A."/>
            <person name="Ahren D."/>
        </authorList>
    </citation>
    <scope>NUCLEOTIDE SEQUENCE [LARGE SCALE GENOMIC DNA]</scope>
    <source>
        <strain evidence="3 4">CBS 200.50</strain>
    </source>
</reference>
<protein>
    <submittedName>
        <fullName evidence="3">Uncharacterized protein</fullName>
    </submittedName>
</protein>
<keyword evidence="4" id="KW-1185">Reference proteome</keyword>
<evidence type="ECO:0000313" key="3">
    <source>
        <dbReference type="EMBL" id="EPS37161.1"/>
    </source>
</evidence>
<comment type="caution">
    <text evidence="3">The sequence shown here is derived from an EMBL/GenBank/DDBJ whole genome shotgun (WGS) entry which is preliminary data.</text>
</comment>